<dbReference type="Proteomes" id="UP001153712">
    <property type="component" value="Chromosome 3"/>
</dbReference>
<dbReference type="AlphaFoldDB" id="A0A9N9TQM3"/>
<accession>A0A9N9TQM3</accession>
<gene>
    <name evidence="1" type="ORF">PHYEVI_LOCUS7231</name>
</gene>
<organism evidence="1 2">
    <name type="scientific">Phyllotreta striolata</name>
    <name type="common">Striped flea beetle</name>
    <name type="synonym">Crioceris striolata</name>
    <dbReference type="NCBI Taxonomy" id="444603"/>
    <lineage>
        <taxon>Eukaryota</taxon>
        <taxon>Metazoa</taxon>
        <taxon>Ecdysozoa</taxon>
        <taxon>Arthropoda</taxon>
        <taxon>Hexapoda</taxon>
        <taxon>Insecta</taxon>
        <taxon>Pterygota</taxon>
        <taxon>Neoptera</taxon>
        <taxon>Endopterygota</taxon>
        <taxon>Coleoptera</taxon>
        <taxon>Polyphaga</taxon>
        <taxon>Cucujiformia</taxon>
        <taxon>Chrysomeloidea</taxon>
        <taxon>Chrysomelidae</taxon>
        <taxon>Galerucinae</taxon>
        <taxon>Alticini</taxon>
        <taxon>Phyllotreta</taxon>
    </lineage>
</organism>
<evidence type="ECO:0000313" key="1">
    <source>
        <dbReference type="EMBL" id="CAG9860883.1"/>
    </source>
</evidence>
<dbReference type="EMBL" id="OU900096">
    <property type="protein sequence ID" value="CAG9860883.1"/>
    <property type="molecule type" value="Genomic_DNA"/>
</dbReference>
<protein>
    <submittedName>
        <fullName evidence="1">Uncharacterized protein</fullName>
    </submittedName>
</protein>
<proteinExistence type="predicted"/>
<evidence type="ECO:0000313" key="2">
    <source>
        <dbReference type="Proteomes" id="UP001153712"/>
    </source>
</evidence>
<name>A0A9N9TQM3_PHYSR</name>
<keyword evidence="2" id="KW-1185">Reference proteome</keyword>
<reference evidence="1" key="1">
    <citation type="submission" date="2022-01" db="EMBL/GenBank/DDBJ databases">
        <authorList>
            <person name="King R."/>
        </authorList>
    </citation>
    <scope>NUCLEOTIDE SEQUENCE</scope>
</reference>
<sequence>MEYAWPEDFYRDTVMEKEKEYKEVEDVGSDTVLLIDEGKSKALDKEITRKIPQISRVLEDIEGEVERIIESSTTQFGKGKTITNTRKFLVAQYEEDEEVLELVGEEEAFKKRPKIMKTPPPMRKLKEEVIVRASSFSGSTKRQREEDEGTELEEFMELFDKIYGKARRLMELIGENTNTKVEIKDEIRELKLQTEKSK</sequence>